<feature type="transmembrane region" description="Helical" evidence="6">
    <location>
        <begin position="238"/>
        <end position="258"/>
    </location>
</feature>
<feature type="transmembrane region" description="Helical" evidence="6">
    <location>
        <begin position="360"/>
        <end position="380"/>
    </location>
</feature>
<evidence type="ECO:0000256" key="2">
    <source>
        <dbReference type="ARBA" id="ARBA00022448"/>
    </source>
</evidence>
<dbReference type="PROSITE" id="PS50850">
    <property type="entry name" value="MFS"/>
    <property type="match status" value="1"/>
</dbReference>
<proteinExistence type="predicted"/>
<dbReference type="GO" id="GO:0022857">
    <property type="term" value="F:transmembrane transporter activity"/>
    <property type="evidence" value="ECO:0007669"/>
    <property type="project" value="InterPro"/>
</dbReference>
<evidence type="ECO:0000256" key="1">
    <source>
        <dbReference type="ARBA" id="ARBA00004141"/>
    </source>
</evidence>
<keyword evidence="4 6" id="KW-1133">Transmembrane helix</keyword>
<sequence>MSILILIYILNYIDRNNVAAARLQGFEEDLHLQGKQFATILAVLYIGYVLMQVPSNLLLNHIGRPSLYLPLCMTIWGALSVSTGFVTSFWGALFARFLLGFVEAAFFPGALFMISKWYKRSELSTRMALLFSGSVISNAFGSLIASGILTVMDGRLGFAAWRWLFFIEGTLTILVAILAIYILPDFPETNAHWLSPAEQELARTRIADDTALAVSQQATGQKPQEASGFKLAMADWKVWWLTFGLTAMVSGLSFHTYFPTLTATMGYNATITLLLCAPPWIVSSICILLLSIHSDKRQERFWHVAFSLSVGCIGFLIAMLSMNTLSRYVSLFLMAQMHGAFVCFLAWVSESVPHPVSKRAVALAFVNCVSQLGNVIGMYIWPLSWGPTYRKSYAICVTMAVLCMFTSYVYHVKVQAETEAARRELRRG</sequence>
<organism evidence="8 9">
    <name type="scientific">Amanita thiersii Skay4041</name>
    <dbReference type="NCBI Taxonomy" id="703135"/>
    <lineage>
        <taxon>Eukaryota</taxon>
        <taxon>Fungi</taxon>
        <taxon>Dikarya</taxon>
        <taxon>Basidiomycota</taxon>
        <taxon>Agaricomycotina</taxon>
        <taxon>Agaricomycetes</taxon>
        <taxon>Agaricomycetidae</taxon>
        <taxon>Agaricales</taxon>
        <taxon>Pluteineae</taxon>
        <taxon>Amanitaceae</taxon>
        <taxon>Amanita</taxon>
    </lineage>
</organism>
<evidence type="ECO:0000256" key="6">
    <source>
        <dbReference type="SAM" id="Phobius"/>
    </source>
</evidence>
<feature type="transmembrane region" description="Helical" evidence="6">
    <location>
        <begin position="36"/>
        <end position="55"/>
    </location>
</feature>
<evidence type="ECO:0000313" key="9">
    <source>
        <dbReference type="Proteomes" id="UP000242287"/>
    </source>
</evidence>
<gene>
    <name evidence="8" type="ORF">AMATHDRAFT_183813</name>
</gene>
<feature type="transmembrane region" description="Helical" evidence="6">
    <location>
        <begin position="270"/>
        <end position="290"/>
    </location>
</feature>
<dbReference type="STRING" id="703135.A0A2A9NEH5"/>
<dbReference type="OrthoDB" id="2985014at2759"/>
<feature type="transmembrane region" description="Helical" evidence="6">
    <location>
        <begin position="328"/>
        <end position="348"/>
    </location>
</feature>
<dbReference type="InterPro" id="IPR036259">
    <property type="entry name" value="MFS_trans_sf"/>
</dbReference>
<dbReference type="FunFam" id="1.20.1250.20:FF:000057">
    <property type="entry name" value="MFS general substrate transporter"/>
    <property type="match status" value="1"/>
</dbReference>
<keyword evidence="3 6" id="KW-0812">Transmembrane</keyword>
<comment type="subcellular location">
    <subcellularLocation>
        <location evidence="1">Membrane</location>
        <topology evidence="1">Multi-pass membrane protein</topology>
    </subcellularLocation>
</comment>
<feature type="transmembrane region" description="Helical" evidence="6">
    <location>
        <begin position="93"/>
        <end position="115"/>
    </location>
</feature>
<dbReference type="FunFam" id="1.20.1250.20:FF:000013">
    <property type="entry name" value="MFS general substrate transporter"/>
    <property type="match status" value="1"/>
</dbReference>
<evidence type="ECO:0000313" key="8">
    <source>
        <dbReference type="EMBL" id="PFH46166.1"/>
    </source>
</evidence>
<keyword evidence="9" id="KW-1185">Reference proteome</keyword>
<evidence type="ECO:0000256" key="4">
    <source>
        <dbReference type="ARBA" id="ARBA00022989"/>
    </source>
</evidence>
<dbReference type="EMBL" id="KZ302227">
    <property type="protein sequence ID" value="PFH46166.1"/>
    <property type="molecule type" value="Genomic_DNA"/>
</dbReference>
<dbReference type="Proteomes" id="UP000242287">
    <property type="component" value="Unassembled WGS sequence"/>
</dbReference>
<accession>A0A2A9NEH5</accession>
<evidence type="ECO:0000256" key="3">
    <source>
        <dbReference type="ARBA" id="ARBA00022692"/>
    </source>
</evidence>
<dbReference type="PANTHER" id="PTHR43791:SF6">
    <property type="entry name" value="TRANSPORTER, PUTATIVE (AFU_ORTHOLOGUE AFUA_1G16690)-RELATED"/>
    <property type="match status" value="1"/>
</dbReference>
<reference evidence="8 9" key="1">
    <citation type="submission" date="2014-02" db="EMBL/GenBank/DDBJ databases">
        <title>Transposable element dynamics among asymbiotic and ectomycorrhizal Amanita fungi.</title>
        <authorList>
            <consortium name="DOE Joint Genome Institute"/>
            <person name="Hess J."/>
            <person name="Skrede I."/>
            <person name="Wolfe B."/>
            <person name="LaButti K."/>
            <person name="Ohm R.A."/>
            <person name="Grigoriev I.V."/>
            <person name="Pringle A."/>
        </authorList>
    </citation>
    <scope>NUCLEOTIDE SEQUENCE [LARGE SCALE GENOMIC DNA]</scope>
    <source>
        <strain evidence="8 9">SKay4041</strain>
    </source>
</reference>
<dbReference type="Pfam" id="PF07690">
    <property type="entry name" value="MFS_1"/>
    <property type="match status" value="1"/>
</dbReference>
<dbReference type="Gene3D" id="1.20.1250.20">
    <property type="entry name" value="MFS general substrate transporter like domains"/>
    <property type="match status" value="2"/>
</dbReference>
<name>A0A2A9NEH5_9AGAR</name>
<dbReference type="SUPFAM" id="SSF103473">
    <property type="entry name" value="MFS general substrate transporter"/>
    <property type="match status" value="1"/>
</dbReference>
<feature type="transmembrane region" description="Helical" evidence="6">
    <location>
        <begin position="302"/>
        <end position="322"/>
    </location>
</feature>
<protein>
    <recommendedName>
        <fullName evidence="7">Major facilitator superfamily (MFS) profile domain-containing protein</fullName>
    </recommendedName>
</protein>
<dbReference type="InterPro" id="IPR011701">
    <property type="entry name" value="MFS"/>
</dbReference>
<feature type="transmembrane region" description="Helical" evidence="6">
    <location>
        <begin position="392"/>
        <end position="412"/>
    </location>
</feature>
<feature type="transmembrane region" description="Helical" evidence="6">
    <location>
        <begin position="127"/>
        <end position="151"/>
    </location>
</feature>
<dbReference type="PANTHER" id="PTHR43791">
    <property type="entry name" value="PERMEASE-RELATED"/>
    <property type="match status" value="1"/>
</dbReference>
<feature type="domain" description="Major facilitator superfamily (MFS) profile" evidence="7">
    <location>
        <begin position="1"/>
        <end position="415"/>
    </location>
</feature>
<keyword evidence="2" id="KW-0813">Transport</keyword>
<feature type="transmembrane region" description="Helical" evidence="6">
    <location>
        <begin position="163"/>
        <end position="183"/>
    </location>
</feature>
<feature type="transmembrane region" description="Helical" evidence="6">
    <location>
        <begin position="67"/>
        <end position="87"/>
    </location>
</feature>
<dbReference type="GO" id="GO:0016020">
    <property type="term" value="C:membrane"/>
    <property type="evidence" value="ECO:0007669"/>
    <property type="project" value="UniProtKB-SubCell"/>
</dbReference>
<evidence type="ECO:0000256" key="5">
    <source>
        <dbReference type="ARBA" id="ARBA00023136"/>
    </source>
</evidence>
<dbReference type="AlphaFoldDB" id="A0A2A9NEH5"/>
<dbReference type="InterPro" id="IPR020846">
    <property type="entry name" value="MFS_dom"/>
</dbReference>
<keyword evidence="5 6" id="KW-0472">Membrane</keyword>
<evidence type="ECO:0000259" key="7">
    <source>
        <dbReference type="PROSITE" id="PS50850"/>
    </source>
</evidence>